<feature type="domain" description="G-protein coupled receptors family 1 profile" evidence="13">
    <location>
        <begin position="80"/>
        <end position="486"/>
    </location>
</feature>
<feature type="compositionally biased region" description="Basic residues" evidence="11">
    <location>
        <begin position="270"/>
        <end position="291"/>
    </location>
</feature>
<evidence type="ECO:0000313" key="14">
    <source>
        <dbReference type="Proteomes" id="UP000694844"/>
    </source>
</evidence>
<evidence type="ECO:0000256" key="8">
    <source>
        <dbReference type="ARBA" id="ARBA00023170"/>
    </source>
</evidence>
<dbReference type="InterPro" id="IPR000276">
    <property type="entry name" value="GPCR_Rhodpsn"/>
</dbReference>
<feature type="transmembrane region" description="Helical" evidence="12">
    <location>
        <begin position="67"/>
        <end position="88"/>
    </location>
</feature>
<evidence type="ECO:0000256" key="9">
    <source>
        <dbReference type="ARBA" id="ARBA00023224"/>
    </source>
</evidence>
<keyword evidence="3 10" id="KW-0812">Transmembrane</keyword>
<evidence type="ECO:0000256" key="7">
    <source>
        <dbReference type="ARBA" id="ARBA00023157"/>
    </source>
</evidence>
<dbReference type="SMART" id="SM01381">
    <property type="entry name" value="7TM_GPCR_Srsx"/>
    <property type="match status" value="1"/>
</dbReference>
<evidence type="ECO:0000256" key="10">
    <source>
        <dbReference type="RuleBase" id="RU000688"/>
    </source>
</evidence>
<dbReference type="GO" id="GO:0001591">
    <property type="term" value="F:dopamine neurotransmitter receptor activity, coupled via Gi/Go"/>
    <property type="evidence" value="ECO:0007669"/>
    <property type="project" value="TreeGrafter"/>
</dbReference>
<proteinExistence type="inferred from homology"/>
<dbReference type="RefSeq" id="XP_022343922.1">
    <property type="nucleotide sequence ID" value="XM_022488214.1"/>
</dbReference>
<protein>
    <submittedName>
        <fullName evidence="15 16">5-hydroxytryptamine receptor 2C-like</fullName>
    </submittedName>
</protein>
<keyword evidence="14" id="KW-1185">Reference proteome</keyword>
<evidence type="ECO:0000256" key="1">
    <source>
        <dbReference type="ARBA" id="ARBA00004651"/>
    </source>
</evidence>
<evidence type="ECO:0000256" key="5">
    <source>
        <dbReference type="ARBA" id="ARBA00023040"/>
    </source>
</evidence>
<dbReference type="CDD" id="cd15052">
    <property type="entry name" value="7tmA_5-HT2"/>
    <property type="match status" value="1"/>
</dbReference>
<dbReference type="Gene3D" id="1.20.1070.10">
    <property type="entry name" value="Rhodopsin 7-helix transmembrane proteins"/>
    <property type="match status" value="2"/>
</dbReference>
<keyword evidence="4 12" id="KW-1133">Transmembrane helix</keyword>
<keyword evidence="5 10" id="KW-0297">G-protein coupled receptor</keyword>
<keyword evidence="7" id="KW-1015">Disulfide bond</keyword>
<dbReference type="Proteomes" id="UP000694844">
    <property type="component" value="Chromosome 5"/>
</dbReference>
<accession>A0A8B8EVH0</accession>
<dbReference type="SUPFAM" id="SSF81321">
    <property type="entry name" value="Family A G protein-coupled receptor-like"/>
    <property type="match status" value="1"/>
</dbReference>
<dbReference type="GO" id="GO:0004930">
    <property type="term" value="F:G protein-coupled receptor activity"/>
    <property type="evidence" value="ECO:0007669"/>
    <property type="project" value="UniProtKB-KW"/>
</dbReference>
<evidence type="ECO:0000256" key="11">
    <source>
        <dbReference type="SAM" id="MobiDB-lite"/>
    </source>
</evidence>
<sequence length="542" mass="60678">MPIGNVTTYDNITSNHGLTNGMFVLENTSALVQTPDCLYNHGPLNESVNCSGILAVQGGGRGYNWPILFLTPLIFFGVGGNILVCMAISLEKRLQSVTNYFLLSLAITDLLVCIIVMPFTVINDFTGYWLFGPIICNLYVTADVLMCTASILHLCTISLDRYMAIRSPLTTRNISKSVVVVKLAIVWATSIAISSPITILGFIKESNVFSNQHCALSNGNFKIYGSVCAFFIPLLIMVLSYGLTLYTLISQSQKLHAQGKENEQPVIRRSLSRKPLKRGTRVRFQARNRSSHHQEEADDHLYTPIITRKSHPKTSLHSSMENVSETSSQKGGVCATSPLIDAHLHSRKIPMKEYNLSDSSCHINLDHSSGDQSGSIVPWTRTRLILPNGHTTNLRGLVRKHQLVLKATNILLMKKTHIKKMDDVHTEQKASKVIGIVFIIFVVCWAPFFVLNIMTPLCKDCYIQPALFASFNWLGYLSSTLNPIIYTMFNKTFKLTFKKLLLCRYDRIQRKQRVQSWMVSNGSLYHNGSDSNNSIDKCDTPC</sequence>
<dbReference type="PANTHER" id="PTHR24248">
    <property type="entry name" value="ADRENERGIC RECEPTOR-RELATED G-PROTEIN COUPLED RECEPTOR"/>
    <property type="match status" value="1"/>
</dbReference>
<evidence type="ECO:0000313" key="16">
    <source>
        <dbReference type="RefSeq" id="XP_022343923.1"/>
    </source>
</evidence>
<dbReference type="GO" id="GO:0045202">
    <property type="term" value="C:synapse"/>
    <property type="evidence" value="ECO:0007669"/>
    <property type="project" value="GOC"/>
</dbReference>
<feature type="transmembrane region" description="Helical" evidence="12">
    <location>
        <begin position="100"/>
        <end position="122"/>
    </location>
</feature>
<evidence type="ECO:0000256" key="3">
    <source>
        <dbReference type="ARBA" id="ARBA00022692"/>
    </source>
</evidence>
<dbReference type="KEGG" id="cvn:111136999"/>
<feature type="region of interest" description="Disordered" evidence="11">
    <location>
        <begin position="259"/>
        <end position="298"/>
    </location>
</feature>
<dbReference type="RefSeq" id="XP_022343923.1">
    <property type="nucleotide sequence ID" value="XM_022488215.1"/>
</dbReference>
<dbReference type="FunFam" id="1.20.1070.10:FF:000523">
    <property type="entry name" value="5-hydroxytryptamine receptor 2B"/>
    <property type="match status" value="1"/>
</dbReference>
<gene>
    <name evidence="15 16 17" type="primary">LOC111136999</name>
</gene>
<keyword evidence="6 12" id="KW-0472">Membrane</keyword>
<feature type="transmembrane region" description="Helical" evidence="12">
    <location>
        <begin position="128"/>
        <end position="159"/>
    </location>
</feature>
<dbReference type="GO" id="GO:0005886">
    <property type="term" value="C:plasma membrane"/>
    <property type="evidence" value="ECO:0007669"/>
    <property type="project" value="UniProtKB-SubCell"/>
</dbReference>
<feature type="transmembrane region" description="Helical" evidence="12">
    <location>
        <begin position="433"/>
        <end position="454"/>
    </location>
</feature>
<keyword evidence="8 10" id="KW-0675">Receptor</keyword>
<organism evidence="14 15">
    <name type="scientific">Crassostrea virginica</name>
    <name type="common">Eastern oyster</name>
    <dbReference type="NCBI Taxonomy" id="6565"/>
    <lineage>
        <taxon>Eukaryota</taxon>
        <taxon>Metazoa</taxon>
        <taxon>Spiralia</taxon>
        <taxon>Lophotrochozoa</taxon>
        <taxon>Mollusca</taxon>
        <taxon>Bivalvia</taxon>
        <taxon>Autobranchia</taxon>
        <taxon>Pteriomorphia</taxon>
        <taxon>Ostreida</taxon>
        <taxon>Ostreoidea</taxon>
        <taxon>Ostreidae</taxon>
        <taxon>Crassostrea</taxon>
    </lineage>
</organism>
<dbReference type="AlphaFoldDB" id="A0A8B8EVH0"/>
<evidence type="ECO:0000256" key="2">
    <source>
        <dbReference type="ARBA" id="ARBA00022475"/>
    </source>
</evidence>
<dbReference type="PRINTS" id="PR00237">
    <property type="entry name" value="GPCRRHODOPSN"/>
</dbReference>
<dbReference type="RefSeq" id="XP_022343924.1">
    <property type="nucleotide sequence ID" value="XM_022488216.1"/>
</dbReference>
<name>A0A8B8EVH0_CRAVI</name>
<dbReference type="PROSITE" id="PS50262">
    <property type="entry name" value="G_PROTEIN_RECEP_F1_2"/>
    <property type="match status" value="1"/>
</dbReference>
<dbReference type="OrthoDB" id="10034726at2759"/>
<feature type="transmembrane region" description="Helical" evidence="12">
    <location>
        <begin position="179"/>
        <end position="203"/>
    </location>
</feature>
<feature type="transmembrane region" description="Helical" evidence="12">
    <location>
        <begin position="223"/>
        <end position="249"/>
    </location>
</feature>
<dbReference type="Pfam" id="PF00001">
    <property type="entry name" value="7tm_1"/>
    <property type="match status" value="1"/>
</dbReference>
<feature type="transmembrane region" description="Helical" evidence="12">
    <location>
        <begin position="466"/>
        <end position="489"/>
    </location>
</feature>
<reference evidence="15 16" key="1">
    <citation type="submission" date="2025-04" db="UniProtKB">
        <authorList>
            <consortium name="RefSeq"/>
        </authorList>
    </citation>
    <scope>IDENTIFICATION</scope>
    <source>
        <tissue evidence="15 16">Whole sample</tissue>
    </source>
</reference>
<evidence type="ECO:0000256" key="4">
    <source>
        <dbReference type="ARBA" id="ARBA00022989"/>
    </source>
</evidence>
<dbReference type="GeneID" id="111136999"/>
<dbReference type="PROSITE" id="PS00237">
    <property type="entry name" value="G_PROTEIN_RECEP_F1_1"/>
    <property type="match status" value="1"/>
</dbReference>
<keyword evidence="9 10" id="KW-0807">Transducer</keyword>
<comment type="similarity">
    <text evidence="10">Belongs to the G-protein coupled receptor 1 family.</text>
</comment>
<evidence type="ECO:0000259" key="13">
    <source>
        <dbReference type="PROSITE" id="PS50262"/>
    </source>
</evidence>
<evidence type="ECO:0000313" key="17">
    <source>
        <dbReference type="RefSeq" id="XP_022343924.1"/>
    </source>
</evidence>
<evidence type="ECO:0000256" key="12">
    <source>
        <dbReference type="SAM" id="Phobius"/>
    </source>
</evidence>
<evidence type="ECO:0000313" key="15">
    <source>
        <dbReference type="RefSeq" id="XP_022343922.1"/>
    </source>
</evidence>
<comment type="subcellular location">
    <subcellularLocation>
        <location evidence="1">Cell membrane</location>
        <topology evidence="1">Multi-pass membrane protein</topology>
    </subcellularLocation>
</comment>
<evidence type="ECO:0000256" key="6">
    <source>
        <dbReference type="ARBA" id="ARBA00023136"/>
    </source>
</evidence>
<dbReference type="PANTHER" id="PTHR24248:SF125">
    <property type="entry name" value="DOPAMINE D2-LIKE RECEPTOR"/>
    <property type="match status" value="1"/>
</dbReference>
<keyword evidence="2" id="KW-1003">Cell membrane</keyword>
<dbReference type="InterPro" id="IPR017452">
    <property type="entry name" value="GPCR_Rhodpsn_7TM"/>
</dbReference>